<dbReference type="AlphaFoldDB" id="A0A1U7XWP8"/>
<organism evidence="1 2">
    <name type="scientific">Nicotiana sylvestris</name>
    <name type="common">Wood tobacco</name>
    <name type="synonym">South American tobacco</name>
    <dbReference type="NCBI Taxonomy" id="4096"/>
    <lineage>
        <taxon>Eukaryota</taxon>
        <taxon>Viridiplantae</taxon>
        <taxon>Streptophyta</taxon>
        <taxon>Embryophyta</taxon>
        <taxon>Tracheophyta</taxon>
        <taxon>Spermatophyta</taxon>
        <taxon>Magnoliopsida</taxon>
        <taxon>eudicotyledons</taxon>
        <taxon>Gunneridae</taxon>
        <taxon>Pentapetalae</taxon>
        <taxon>asterids</taxon>
        <taxon>lamiids</taxon>
        <taxon>Solanales</taxon>
        <taxon>Solanaceae</taxon>
        <taxon>Nicotianoideae</taxon>
        <taxon>Nicotianeae</taxon>
        <taxon>Nicotiana</taxon>
    </lineage>
</organism>
<dbReference type="eggNOG" id="KOG2741">
    <property type="taxonomic scope" value="Eukaryota"/>
</dbReference>
<reference evidence="2" key="2">
    <citation type="submission" date="2025-08" db="UniProtKB">
        <authorList>
            <consortium name="RefSeq"/>
        </authorList>
    </citation>
    <scope>IDENTIFICATION</scope>
    <source>
        <tissue evidence="2">Leaf</tissue>
    </source>
</reference>
<evidence type="ECO:0000313" key="2">
    <source>
        <dbReference type="RefSeq" id="XP_009795363.1"/>
    </source>
</evidence>
<dbReference type="PANTHER" id="PTHR46368:SF19">
    <property type="entry name" value="GFO_IDH_MOCA-LIKE OXIDOREDUCTASE N-TERMINAL DOMAIN-CONTAINING PROTEIN"/>
    <property type="match status" value="1"/>
</dbReference>
<accession>A0A1U7XWP8</accession>
<proteinExistence type="predicted"/>
<protein>
    <submittedName>
        <fullName evidence="2">Uncharacterized oxidoreductase At4g09670-like</fullName>
    </submittedName>
</protein>
<name>A0A1U7XWP8_NICSY</name>
<dbReference type="Proteomes" id="UP000189701">
    <property type="component" value="Unplaced"/>
</dbReference>
<evidence type="ECO:0000313" key="1">
    <source>
        <dbReference type="Proteomes" id="UP000189701"/>
    </source>
</evidence>
<dbReference type="PANTHER" id="PTHR46368">
    <property type="match status" value="1"/>
</dbReference>
<gene>
    <name evidence="2" type="primary">LOC104242080</name>
</gene>
<dbReference type="Gene3D" id="3.30.360.10">
    <property type="entry name" value="Dihydrodipicolinate Reductase, domain 2"/>
    <property type="match status" value="1"/>
</dbReference>
<dbReference type="RefSeq" id="XP_009795363.1">
    <property type="nucleotide sequence ID" value="XM_009797061.1"/>
</dbReference>
<reference evidence="1" key="1">
    <citation type="journal article" date="2013" name="Genome Biol.">
        <title>Reference genomes and transcriptomes of Nicotiana sylvestris and Nicotiana tomentosiformis.</title>
        <authorList>
            <person name="Sierro N."/>
            <person name="Battey J.N."/>
            <person name="Ouadi S."/>
            <person name="Bovet L."/>
            <person name="Goepfert S."/>
            <person name="Bakaher N."/>
            <person name="Peitsch M.C."/>
            <person name="Ivanov N.V."/>
        </authorList>
    </citation>
    <scope>NUCLEOTIDE SEQUENCE [LARGE SCALE GENOMIC DNA]</scope>
</reference>
<sequence>MDPKQNLRVHDFVIPFQENVAPFYTVESSRFGELPTSIHPAPSEQNVSTDLPQEALMVKEFSNLVRSIKGEGCKPEKKWPTISRKTQLVVDAVKASIDKGFEPVEVVY</sequence>
<keyword evidence="1" id="KW-1185">Reference proteome</keyword>
<dbReference type="STRING" id="4096.A0A1U7XWP8"/>